<dbReference type="OrthoDB" id="424095at2759"/>
<gene>
    <name evidence="3" type="ORF">SPIL2461_LOCUS3236</name>
</gene>
<organism evidence="3 4">
    <name type="scientific">Symbiodinium pilosum</name>
    <name type="common">Dinoflagellate</name>
    <dbReference type="NCBI Taxonomy" id="2952"/>
    <lineage>
        <taxon>Eukaryota</taxon>
        <taxon>Sar</taxon>
        <taxon>Alveolata</taxon>
        <taxon>Dinophyceae</taxon>
        <taxon>Suessiales</taxon>
        <taxon>Symbiodiniaceae</taxon>
        <taxon>Symbiodinium</taxon>
    </lineage>
</organism>
<feature type="region of interest" description="Disordered" evidence="1">
    <location>
        <begin position="953"/>
        <end position="976"/>
    </location>
</feature>
<protein>
    <recommendedName>
        <fullName evidence="2">PsbP C-terminal domain-containing protein</fullName>
    </recommendedName>
</protein>
<dbReference type="GO" id="GO:0009523">
    <property type="term" value="C:photosystem II"/>
    <property type="evidence" value="ECO:0007669"/>
    <property type="project" value="InterPro"/>
</dbReference>
<dbReference type="Gene3D" id="3.40.1000.10">
    <property type="entry name" value="Mog1/PsbP, alpha/beta/alpha sandwich"/>
    <property type="match status" value="1"/>
</dbReference>
<dbReference type="GO" id="GO:0005509">
    <property type="term" value="F:calcium ion binding"/>
    <property type="evidence" value="ECO:0007669"/>
    <property type="project" value="InterPro"/>
</dbReference>
<dbReference type="InterPro" id="IPR002683">
    <property type="entry name" value="PsbP_C"/>
</dbReference>
<dbReference type="AlphaFoldDB" id="A0A812KF63"/>
<proteinExistence type="predicted"/>
<evidence type="ECO:0000313" key="3">
    <source>
        <dbReference type="EMBL" id="CAE7226655.1"/>
    </source>
</evidence>
<dbReference type="GO" id="GO:0015979">
    <property type="term" value="P:photosynthesis"/>
    <property type="evidence" value="ECO:0007669"/>
    <property type="project" value="InterPro"/>
</dbReference>
<evidence type="ECO:0000313" key="4">
    <source>
        <dbReference type="Proteomes" id="UP000649617"/>
    </source>
</evidence>
<dbReference type="GO" id="GO:0019898">
    <property type="term" value="C:extrinsic component of membrane"/>
    <property type="evidence" value="ECO:0007669"/>
    <property type="project" value="InterPro"/>
</dbReference>
<dbReference type="Pfam" id="PF01789">
    <property type="entry name" value="PsbP"/>
    <property type="match status" value="1"/>
</dbReference>
<dbReference type="Proteomes" id="UP000649617">
    <property type="component" value="Unassembled WGS sequence"/>
</dbReference>
<comment type="caution">
    <text evidence="3">The sequence shown here is derived from an EMBL/GenBank/DDBJ whole genome shotgun (WGS) entry which is preliminary data.</text>
</comment>
<accession>A0A812KF63</accession>
<evidence type="ECO:0000256" key="1">
    <source>
        <dbReference type="SAM" id="MobiDB-lite"/>
    </source>
</evidence>
<evidence type="ECO:0000259" key="2">
    <source>
        <dbReference type="Pfam" id="PF01789"/>
    </source>
</evidence>
<keyword evidence="4" id="KW-1185">Reference proteome</keyword>
<feature type="domain" description="PsbP C-terminal" evidence="2">
    <location>
        <begin position="609"/>
        <end position="740"/>
    </location>
</feature>
<reference evidence="3" key="1">
    <citation type="submission" date="2021-02" db="EMBL/GenBank/DDBJ databases">
        <authorList>
            <person name="Dougan E. K."/>
            <person name="Rhodes N."/>
            <person name="Thang M."/>
            <person name="Chan C."/>
        </authorList>
    </citation>
    <scope>NUCLEOTIDE SEQUENCE</scope>
</reference>
<sequence length="1124" mass="121582">MTPGATFSLQLNARLRRRIEQPTGSEVSRRFFNFQAFRGDWSLPLNTNDGLVPASMLIQDSWFSSALLSPFDMEEQVGAPGTQIQVSGNIQVVSNLWLVAPAGVVIVSPCSPTPCANISEDFNGTGRQAAQLLPTSERFGLRVELPAAWDAGRKDWIALVPEQDRLDGIQATMWASASSVVLRAMPASVTYAAVALTQAVELAVSLSPGAAALALLGRAAESYIQVLAPAGYALRCGSGFQSFSLPPSAQVNCQVQSAGEAIVSISNVDLNAAGTLYFNFGLDTPASDPSPNMFSIALRDASNVTLDAAMAVPGMHIPQPRVEAYVSVLVVDFQSVARLQAWGEAAQELGVLRGSIAAALSIGEVGVSIDYVRAVLGIGDARRLQSSGVVAGQLQVNFSAYSNLVPLAELSDRKQVSWWQLLARLYLWAAARVGSTRDCDWRVCPLYTGAKSASERHSRILRDARADARADVNIADDRVVLRAQEKAVEEVDTWTYVFGKPGELRRDLSLVNTSPEKIVTAGLVAIVIGLASNLWGQTELLFSLVPAAADKARELRLDSIYAVDGLKAYYEEQYQARFPSTWLFDQRVALLKAGQMSSDTVGFSRTPRALGVGPDAAWGPAGGGERGLKSRENLSVVKQTLPPKAPGQPQQISEILGDPEASLERLLKETIAPEGSKKTAEALKAVKVERAGNTYYEYQWRTSFPSGAQLRSFSSCSLGPADRRGNRNLYTLTAVLPETEVVNGEGAAALIPGILEGNDVDQHLLYLLFSTHGCKHSTWEALRNRKRGGAERSMAVDDIRVIQRGAASAFPMDQPQALFANTVTMLGIPLQASQCLPCHASQQVEMLTVLGGCKDVVVVSQTRPSQHAENQYEGFFKGLGATSQDVICSKKASQLKRLHEATHFAIGCQKWDEGIRDASVTHTTYVDPEVVYATSDAPDKNMSVVELRQQAFKPETHYRTEQRDRFDDPGPQPKNDTLVPVVSVHLGDDRPGYSLQSHSAHRRIAQEEQQHHASVLRAAGSGVLIPTSVWPKPVRCNPVTGGPRNADVYDLGVASGVRHDRVSQNSSSIVQEAHVRNPIHGIAIPLHQYANPRGELGRSTQQIVEEANRTVPPLRSLAAVRPHC</sequence>
<dbReference type="EMBL" id="CAJNIZ010003869">
    <property type="protein sequence ID" value="CAE7226655.1"/>
    <property type="molecule type" value="Genomic_DNA"/>
</dbReference>
<feature type="compositionally biased region" description="Basic and acidic residues" evidence="1">
    <location>
        <begin position="954"/>
        <end position="968"/>
    </location>
</feature>
<name>A0A812KF63_SYMPI</name>